<dbReference type="PANTHER" id="PTHR16146:SF48">
    <property type="entry name" value="FIBRILLAR COLLAGEN NC1 DOMAIN-CONTAINING PROTEIN"/>
    <property type="match status" value="1"/>
</dbReference>
<feature type="signal peptide" evidence="6">
    <location>
        <begin position="1"/>
        <end position="24"/>
    </location>
</feature>
<dbReference type="Gene3D" id="2.60.120.1000">
    <property type="match status" value="1"/>
</dbReference>
<evidence type="ECO:0000313" key="9">
    <source>
        <dbReference type="Proteomes" id="UP000000305"/>
    </source>
</evidence>
<dbReference type="NCBIfam" id="NF040941">
    <property type="entry name" value="GGGWT_bact"/>
    <property type="match status" value="1"/>
</dbReference>
<sequence>MANLYPIFIGFFILVSAWTSGSTADDRLSLAQLQEQLQQLKTNYEILEEKFLRLELTQLATGDRQTNQAQTKNAIFRTCSEAHSVDPSLASGMYWIDPDGEGVGDDPIYVSCDMATGKTSVLHDSESPIDYDCNYAPFETNGVTYSWWDDRNGNPQYFWAGSNSSVHTCQCGIDGNCVDSIVKCNCDATVPLLLSDSGVITEKTLLPITKLNFGRTQLSSSSGAHTLGRFECSGGTTVTGMPTSCQDLWRSGHRLSGLYFVMEGKLVKNVYCDFAKLPSEAGFQSLIGYAEVKPKPTYFGIPTSCANLKGTGHTSSGLYSVMGSTMVETVFCDFTKNTGDPGANTNLTLRMI</sequence>
<reference evidence="8 9" key="1">
    <citation type="journal article" date="2011" name="Science">
        <title>The ecoresponsive genome of Daphnia pulex.</title>
        <authorList>
            <person name="Colbourne J.K."/>
            <person name="Pfrender M.E."/>
            <person name="Gilbert D."/>
            <person name="Thomas W.K."/>
            <person name="Tucker A."/>
            <person name="Oakley T.H."/>
            <person name="Tokishita S."/>
            <person name="Aerts A."/>
            <person name="Arnold G.J."/>
            <person name="Basu M.K."/>
            <person name="Bauer D.J."/>
            <person name="Caceres C.E."/>
            <person name="Carmel L."/>
            <person name="Casola C."/>
            <person name="Choi J.H."/>
            <person name="Detter J.C."/>
            <person name="Dong Q."/>
            <person name="Dusheyko S."/>
            <person name="Eads B.D."/>
            <person name="Frohlich T."/>
            <person name="Geiler-Samerotte K.A."/>
            <person name="Gerlach D."/>
            <person name="Hatcher P."/>
            <person name="Jogdeo S."/>
            <person name="Krijgsveld J."/>
            <person name="Kriventseva E.V."/>
            <person name="Kultz D."/>
            <person name="Laforsch C."/>
            <person name="Lindquist E."/>
            <person name="Lopez J."/>
            <person name="Manak J.R."/>
            <person name="Muller J."/>
            <person name="Pangilinan J."/>
            <person name="Patwardhan R.P."/>
            <person name="Pitluck S."/>
            <person name="Pritham E.J."/>
            <person name="Rechtsteiner A."/>
            <person name="Rho M."/>
            <person name="Rogozin I.B."/>
            <person name="Sakarya O."/>
            <person name="Salamov A."/>
            <person name="Schaack S."/>
            <person name="Shapiro H."/>
            <person name="Shiga Y."/>
            <person name="Skalitzky C."/>
            <person name="Smith Z."/>
            <person name="Souvorov A."/>
            <person name="Sung W."/>
            <person name="Tang Z."/>
            <person name="Tsuchiya D."/>
            <person name="Tu H."/>
            <person name="Vos H."/>
            <person name="Wang M."/>
            <person name="Wolf Y.I."/>
            <person name="Yamagata H."/>
            <person name="Yamada T."/>
            <person name="Ye Y."/>
            <person name="Shaw J.R."/>
            <person name="Andrews J."/>
            <person name="Crease T.J."/>
            <person name="Tang H."/>
            <person name="Lucas S.M."/>
            <person name="Robertson H.M."/>
            <person name="Bork P."/>
            <person name="Koonin E.V."/>
            <person name="Zdobnov E.M."/>
            <person name="Grigoriev I.V."/>
            <person name="Lynch M."/>
            <person name="Boore J.L."/>
        </authorList>
    </citation>
    <scope>NUCLEOTIDE SEQUENCE [LARGE SCALE GENOMIC DNA]</scope>
</reference>
<dbReference type="PANTHER" id="PTHR16146">
    <property type="entry name" value="INTELECTIN"/>
    <property type="match status" value="1"/>
</dbReference>
<dbReference type="PhylomeDB" id="E9GQM5"/>
<dbReference type="HOGENOM" id="CLU_788139_0_0_1"/>
<dbReference type="EMBL" id="GL732558">
    <property type="protein sequence ID" value="EFX78136.1"/>
    <property type="molecule type" value="Genomic_DNA"/>
</dbReference>
<organism evidence="8 9">
    <name type="scientific">Daphnia pulex</name>
    <name type="common">Water flea</name>
    <dbReference type="NCBI Taxonomy" id="6669"/>
    <lineage>
        <taxon>Eukaryota</taxon>
        <taxon>Metazoa</taxon>
        <taxon>Ecdysozoa</taxon>
        <taxon>Arthropoda</taxon>
        <taxon>Crustacea</taxon>
        <taxon>Branchiopoda</taxon>
        <taxon>Diplostraca</taxon>
        <taxon>Cladocera</taxon>
        <taxon>Anomopoda</taxon>
        <taxon>Daphniidae</taxon>
        <taxon>Daphnia</taxon>
    </lineage>
</organism>
<keyword evidence="4" id="KW-1015">Disulfide bond</keyword>
<dbReference type="Proteomes" id="UP000000305">
    <property type="component" value="Unassembled WGS sequence"/>
</dbReference>
<evidence type="ECO:0000256" key="4">
    <source>
        <dbReference type="ARBA" id="ARBA00023157"/>
    </source>
</evidence>
<evidence type="ECO:0000256" key="1">
    <source>
        <dbReference type="ARBA" id="ARBA00004613"/>
    </source>
</evidence>
<dbReference type="GO" id="GO:0005581">
    <property type="term" value="C:collagen trimer"/>
    <property type="evidence" value="ECO:0007669"/>
    <property type="project" value="UniProtKB-KW"/>
</dbReference>
<dbReference type="InParanoid" id="E9GQM5"/>
<gene>
    <name evidence="8" type="ORF">DAPPUDRAFT_246486</name>
</gene>
<evidence type="ECO:0000313" key="8">
    <source>
        <dbReference type="EMBL" id="EFX78136.1"/>
    </source>
</evidence>
<feature type="chain" id="PRO_5003241389" description="Fibrillar collagen NC1 domain-containing protein" evidence="6">
    <location>
        <begin position="25"/>
        <end position="352"/>
    </location>
</feature>
<evidence type="ECO:0000256" key="5">
    <source>
        <dbReference type="SAM" id="Coils"/>
    </source>
</evidence>
<protein>
    <recommendedName>
        <fullName evidence="7">Fibrillar collagen NC1 domain-containing protein</fullName>
    </recommendedName>
</protein>
<evidence type="ECO:0000256" key="3">
    <source>
        <dbReference type="ARBA" id="ARBA00023119"/>
    </source>
</evidence>
<dbReference type="InterPro" id="IPR036056">
    <property type="entry name" value="Fibrinogen-like_C"/>
</dbReference>
<keyword evidence="9" id="KW-1185">Reference proteome</keyword>
<keyword evidence="2" id="KW-0964">Secreted</keyword>
<dbReference type="Pfam" id="PF01410">
    <property type="entry name" value="COLFI"/>
    <property type="match status" value="1"/>
</dbReference>
<dbReference type="OrthoDB" id="6339100at2759"/>
<dbReference type="OMA" id="CYPESIW"/>
<accession>E9GQM5</accession>
<dbReference type="eggNOG" id="KOG3516">
    <property type="taxonomic scope" value="Eukaryota"/>
</dbReference>
<dbReference type="GO" id="GO:0005201">
    <property type="term" value="F:extracellular matrix structural constituent"/>
    <property type="evidence" value="ECO:0007669"/>
    <property type="project" value="InterPro"/>
</dbReference>
<keyword evidence="3" id="KW-0176">Collagen</keyword>
<comment type="subcellular location">
    <subcellularLocation>
        <location evidence="1">Secreted</location>
    </subcellularLocation>
</comment>
<name>E9GQM5_DAPPU</name>
<dbReference type="InterPro" id="IPR000885">
    <property type="entry name" value="Fib_collagen_C"/>
</dbReference>
<feature type="coiled-coil region" evidence="5">
    <location>
        <begin position="23"/>
        <end position="57"/>
    </location>
</feature>
<dbReference type="AlphaFoldDB" id="E9GQM5"/>
<dbReference type="GO" id="GO:0005615">
    <property type="term" value="C:extracellular space"/>
    <property type="evidence" value="ECO:0000318"/>
    <property type="project" value="GO_Central"/>
</dbReference>
<dbReference type="SUPFAM" id="SSF56496">
    <property type="entry name" value="Fibrinogen C-terminal domain-like"/>
    <property type="match status" value="1"/>
</dbReference>
<feature type="domain" description="Fibrillar collagen NC1" evidence="7">
    <location>
        <begin position="71"/>
        <end position="146"/>
    </location>
</feature>
<dbReference type="KEGG" id="dpx:DAPPUDRAFT_246486"/>
<evidence type="ECO:0000259" key="7">
    <source>
        <dbReference type="Pfam" id="PF01410"/>
    </source>
</evidence>
<keyword evidence="5" id="KW-0175">Coiled coil</keyword>
<evidence type="ECO:0000256" key="6">
    <source>
        <dbReference type="SAM" id="SignalP"/>
    </source>
</evidence>
<keyword evidence="6" id="KW-0732">Signal</keyword>
<evidence type="ECO:0000256" key="2">
    <source>
        <dbReference type="ARBA" id="ARBA00022525"/>
    </source>
</evidence>
<proteinExistence type="predicted"/>